<dbReference type="PANTHER" id="PTHR38035:SF1">
    <property type="entry name" value="ANCILLARY SECYEG TRANSLOCON SUBUNIT"/>
    <property type="match status" value="1"/>
</dbReference>
<evidence type="ECO:0000313" key="12">
    <source>
        <dbReference type="Proteomes" id="UP000054262"/>
    </source>
</evidence>
<gene>
    <name evidence="11" type="ORF">MB2181_04890</name>
</gene>
<feature type="transmembrane region" description="Helical" evidence="9">
    <location>
        <begin position="24"/>
        <end position="42"/>
    </location>
</feature>
<evidence type="ECO:0000256" key="2">
    <source>
        <dbReference type="ARBA" id="ARBA00022475"/>
    </source>
</evidence>
<feature type="domain" description="Ancillary SecYEG translocon subunit/Cell division coordinator CpoB TPR" evidence="10">
    <location>
        <begin position="15"/>
        <end position="207"/>
    </location>
</feature>
<organism evidence="11 12">
    <name type="scientific">Methylophilales bacterium HTCC2181</name>
    <dbReference type="NCBI Taxonomy" id="383631"/>
    <lineage>
        <taxon>Bacteria</taxon>
        <taxon>Pseudomonadati</taxon>
        <taxon>Pseudomonadota</taxon>
        <taxon>Betaproteobacteria</taxon>
        <taxon>Nitrosomonadales</taxon>
        <taxon>OM43 clade</taxon>
    </lineage>
</organism>
<dbReference type="EMBL" id="AAUX01000001">
    <property type="protein sequence ID" value="EAV47385.1"/>
    <property type="molecule type" value="Genomic_DNA"/>
</dbReference>
<dbReference type="Pfam" id="PF09976">
    <property type="entry name" value="TPR_21"/>
    <property type="match status" value="1"/>
</dbReference>
<evidence type="ECO:0000256" key="3">
    <source>
        <dbReference type="ARBA" id="ARBA00022692"/>
    </source>
</evidence>
<dbReference type="OrthoDB" id="8521102at2"/>
<dbReference type="PANTHER" id="PTHR38035">
    <property type="entry name" value="UPF0070 PROTEIN YFGM"/>
    <property type="match status" value="1"/>
</dbReference>
<evidence type="ECO:0000256" key="4">
    <source>
        <dbReference type="ARBA" id="ARBA00022989"/>
    </source>
</evidence>
<evidence type="ECO:0000256" key="9">
    <source>
        <dbReference type="SAM" id="Phobius"/>
    </source>
</evidence>
<evidence type="ECO:0000256" key="8">
    <source>
        <dbReference type="ARBA" id="ARBA00024235"/>
    </source>
</evidence>
<sequence length="208" mass="23250">MALDMEEQDQEENLKNLWSKYKNIAFIVIGIFLCLYIAATFISNKKNKANELASQLYQEVLMEKIDNLDQIKVKTDLVKKDHTNTPYAGRASLHLGQLYAKTGDYDKSIPELSWAGENATELSIQSLAHYALAYMYIAKKDTSKAKLAAEAIATPGYIGLKSDLLGDIALMDGDHEAARSFFNQALDFYKNKSELAQVIQTKLDAIGQ</sequence>
<accession>A0P775</accession>
<evidence type="ECO:0000256" key="6">
    <source>
        <dbReference type="ARBA" id="ARBA00023186"/>
    </source>
</evidence>
<proteinExistence type="inferred from homology"/>
<dbReference type="AlphaFoldDB" id="A0P775"/>
<keyword evidence="12" id="KW-1185">Reference proteome</keyword>
<evidence type="ECO:0000256" key="1">
    <source>
        <dbReference type="ARBA" id="ARBA00004401"/>
    </source>
</evidence>
<keyword evidence="3 9" id="KW-0812">Transmembrane</keyword>
<evidence type="ECO:0000256" key="7">
    <source>
        <dbReference type="ARBA" id="ARBA00024197"/>
    </source>
</evidence>
<dbReference type="InterPro" id="IPR011990">
    <property type="entry name" value="TPR-like_helical_dom_sf"/>
</dbReference>
<dbReference type="GO" id="GO:0044877">
    <property type="term" value="F:protein-containing complex binding"/>
    <property type="evidence" value="ECO:0007669"/>
    <property type="project" value="InterPro"/>
</dbReference>
<keyword evidence="4 9" id="KW-1133">Transmembrane helix</keyword>
<reference evidence="11 12" key="1">
    <citation type="submission" date="2006-11" db="EMBL/GenBank/DDBJ databases">
        <authorList>
            <person name="Giovannoni S."/>
            <person name="Vergin K."/>
            <person name="Ferriera S."/>
            <person name="Johnson J."/>
            <person name="Kravitz S."/>
            <person name="Beeson K."/>
            <person name="Sutton G."/>
            <person name="Rogers Y.-H."/>
            <person name="Friedman R."/>
            <person name="Frazier M."/>
            <person name="Venter J.C."/>
        </authorList>
    </citation>
    <scope>NUCLEOTIDE SEQUENCE [LARGE SCALE GENOMIC DNA]</scope>
    <source>
        <strain evidence="11 12">HTCC2181</strain>
    </source>
</reference>
<dbReference type="SUPFAM" id="SSF48452">
    <property type="entry name" value="TPR-like"/>
    <property type="match status" value="1"/>
</dbReference>
<dbReference type="InterPro" id="IPR026039">
    <property type="entry name" value="YfgM"/>
</dbReference>
<dbReference type="Gene3D" id="1.25.40.10">
    <property type="entry name" value="Tetratricopeptide repeat domain"/>
    <property type="match status" value="1"/>
</dbReference>
<keyword evidence="6" id="KW-0143">Chaperone</keyword>
<protein>
    <recommendedName>
        <fullName evidence="8">Ancillary SecYEG translocon subunit</fullName>
    </recommendedName>
</protein>
<dbReference type="Proteomes" id="UP000054262">
    <property type="component" value="Unassembled WGS sequence"/>
</dbReference>
<dbReference type="GO" id="GO:0005886">
    <property type="term" value="C:plasma membrane"/>
    <property type="evidence" value="ECO:0007669"/>
    <property type="project" value="UniProtKB-SubCell"/>
</dbReference>
<dbReference type="InterPro" id="IPR018704">
    <property type="entry name" value="SecYEG/CpoB_TPR"/>
</dbReference>
<evidence type="ECO:0000259" key="10">
    <source>
        <dbReference type="Pfam" id="PF09976"/>
    </source>
</evidence>
<comment type="caution">
    <text evidence="11">The sequence shown here is derived from an EMBL/GenBank/DDBJ whole genome shotgun (WGS) entry which is preliminary data.</text>
</comment>
<evidence type="ECO:0000256" key="5">
    <source>
        <dbReference type="ARBA" id="ARBA00023136"/>
    </source>
</evidence>
<evidence type="ECO:0000313" key="11">
    <source>
        <dbReference type="EMBL" id="EAV47385.1"/>
    </source>
</evidence>
<name>A0P775_9PROT</name>
<keyword evidence="2" id="KW-1003">Cell membrane</keyword>
<comment type="similarity">
    <text evidence="7">Belongs to the YfgM family.</text>
</comment>
<keyword evidence="5 9" id="KW-0472">Membrane</keyword>
<comment type="subcellular location">
    <subcellularLocation>
        <location evidence="1">Cell membrane</location>
        <topology evidence="1">Single-pass type II membrane protein</topology>
    </subcellularLocation>
</comment>